<feature type="region of interest" description="Disordered" evidence="1">
    <location>
        <begin position="139"/>
        <end position="163"/>
    </location>
</feature>
<dbReference type="InterPro" id="IPR029071">
    <property type="entry name" value="Ubiquitin-like_domsf"/>
</dbReference>
<dbReference type="PROSITE" id="PS50053">
    <property type="entry name" value="UBIQUITIN_2"/>
    <property type="match status" value="1"/>
</dbReference>
<dbReference type="Gene3D" id="1.20.225.20">
    <property type="entry name" value="Ub domain-containing protein, DC-UbP/UBTD2, N-terminal domain"/>
    <property type="match status" value="1"/>
</dbReference>
<dbReference type="PANTHER" id="PTHR13609">
    <property type="entry name" value="UBIQUITIN DOMAIN CONTAINING 1 PROTEIN-RELATED"/>
    <property type="match status" value="1"/>
</dbReference>
<evidence type="ECO:0000313" key="3">
    <source>
        <dbReference type="EMBL" id="KAL0075514.1"/>
    </source>
</evidence>
<dbReference type="InterPro" id="IPR038169">
    <property type="entry name" value="DC-UbP/UBTD2_N_sf"/>
</dbReference>
<proteinExistence type="predicted"/>
<keyword evidence="4" id="KW-1185">Reference proteome</keyword>
<reference evidence="3 4" key="1">
    <citation type="submission" date="2024-04" db="EMBL/GenBank/DDBJ databases">
        <title>Symmetric and asymmetric DNA N6-adenine methylation regulates different biological responses in Mucorales.</title>
        <authorList>
            <consortium name="Lawrence Berkeley National Laboratory"/>
            <person name="Lax C."/>
            <person name="Mondo S.J."/>
            <person name="Osorio-Concepcion M."/>
            <person name="Muszewska A."/>
            <person name="Corrochano-Luque M."/>
            <person name="Gutierrez G."/>
            <person name="Riley R."/>
            <person name="Lipzen A."/>
            <person name="Guo J."/>
            <person name="Hundley H."/>
            <person name="Amirebrahimi M."/>
            <person name="Ng V."/>
            <person name="Lorenzo-Gutierrez D."/>
            <person name="Binder U."/>
            <person name="Yang J."/>
            <person name="Song Y."/>
            <person name="Canovas D."/>
            <person name="Navarro E."/>
            <person name="Freitag M."/>
            <person name="Gabaldon T."/>
            <person name="Grigoriev I.V."/>
            <person name="Corrochano L.M."/>
            <person name="Nicolas F.E."/>
            <person name="Garre V."/>
        </authorList>
    </citation>
    <scope>NUCLEOTIDE SEQUENCE [LARGE SCALE GENOMIC DNA]</scope>
    <source>
        <strain evidence="3 4">L51</strain>
    </source>
</reference>
<organism evidence="3 4">
    <name type="scientific">Phycomyces blakesleeanus</name>
    <dbReference type="NCBI Taxonomy" id="4837"/>
    <lineage>
        <taxon>Eukaryota</taxon>
        <taxon>Fungi</taxon>
        <taxon>Fungi incertae sedis</taxon>
        <taxon>Mucoromycota</taxon>
        <taxon>Mucoromycotina</taxon>
        <taxon>Mucoromycetes</taxon>
        <taxon>Mucorales</taxon>
        <taxon>Phycomycetaceae</taxon>
        <taxon>Phycomyces</taxon>
    </lineage>
</organism>
<dbReference type="Pfam" id="PF16455">
    <property type="entry name" value="UBD"/>
    <property type="match status" value="1"/>
</dbReference>
<accession>A0ABR3AIN4</accession>
<comment type="caution">
    <text evidence="3">The sequence shown here is derived from an EMBL/GenBank/DDBJ whole genome shotgun (WGS) entry which is preliminary data.</text>
</comment>
<evidence type="ECO:0000256" key="1">
    <source>
        <dbReference type="SAM" id="MobiDB-lite"/>
    </source>
</evidence>
<name>A0ABR3AIN4_PHYBL</name>
<evidence type="ECO:0000259" key="2">
    <source>
        <dbReference type="PROSITE" id="PS50053"/>
    </source>
</evidence>
<feature type="domain" description="Ubiquitin-like" evidence="2">
    <location>
        <begin position="190"/>
        <end position="231"/>
    </location>
</feature>
<evidence type="ECO:0000313" key="4">
    <source>
        <dbReference type="Proteomes" id="UP001448207"/>
    </source>
</evidence>
<sequence>MGCCASRSADDPSTATKGKPFKRAQLTWVAEEPITRTQLDRQRTAFWETAPSYEGRREIWQALQAACTTPDLHLARSILDAANVTLPTGNPAEGCFDELGNRYEIPLYCIVNPSNLVPEDNSVHEDESETAQMITPVSPPIIHTTTNSSSSLSIRHSVEKKSNSPIDTSHPIIIRLSTAKDLHLDIHYQKETVGSLKVRIFEHPEANITPKTHTLRLIYLGRILQDNMTIECEDAEASQTKLENTFAKPHTVRVGKAGVIQALVAKKDN</sequence>
<dbReference type="InterPro" id="IPR019413">
    <property type="entry name" value="Dsc3_ub-like_dom"/>
</dbReference>
<dbReference type="InterPro" id="IPR000626">
    <property type="entry name" value="Ubiquitin-like_dom"/>
</dbReference>
<dbReference type="InterPro" id="IPR032752">
    <property type="entry name" value="DC-UbP/UBTD2_N"/>
</dbReference>
<dbReference type="Gene3D" id="3.10.20.90">
    <property type="entry name" value="Phosphatidylinositol 3-kinase Catalytic Subunit, Chain A, domain 1"/>
    <property type="match status" value="1"/>
</dbReference>
<feature type="compositionally biased region" description="Polar residues" evidence="1">
    <location>
        <begin position="143"/>
        <end position="154"/>
    </location>
</feature>
<dbReference type="Proteomes" id="UP001448207">
    <property type="component" value="Unassembled WGS sequence"/>
</dbReference>
<dbReference type="SUPFAM" id="SSF54236">
    <property type="entry name" value="Ubiquitin-like"/>
    <property type="match status" value="1"/>
</dbReference>
<gene>
    <name evidence="3" type="ORF">J3Q64DRAFT_1775412</name>
</gene>
<dbReference type="EMBL" id="JBCLYO010000036">
    <property type="protein sequence ID" value="KAL0075514.1"/>
    <property type="molecule type" value="Genomic_DNA"/>
</dbReference>
<dbReference type="Pfam" id="PF10302">
    <property type="entry name" value="Dsc3_N"/>
    <property type="match status" value="1"/>
</dbReference>
<protein>
    <recommendedName>
        <fullName evidence="2">Ubiquitin-like domain-containing protein</fullName>
    </recommendedName>
</protein>
<dbReference type="InterPro" id="IPR039869">
    <property type="entry name" value="UBTD1/2"/>
</dbReference>